<evidence type="ECO:0000256" key="4">
    <source>
        <dbReference type="ARBA" id="ARBA00022989"/>
    </source>
</evidence>
<feature type="chain" id="PRO_5022247930" description="Cyclic di-GMP-binding protein" evidence="6">
    <location>
        <begin position="22"/>
        <end position="842"/>
    </location>
</feature>
<dbReference type="AlphaFoldDB" id="A0A561QSF8"/>
<dbReference type="GO" id="GO:0006011">
    <property type="term" value="P:UDP-alpha-D-glucose metabolic process"/>
    <property type="evidence" value="ECO:0007669"/>
    <property type="project" value="InterPro"/>
</dbReference>
<dbReference type="UniPathway" id="UPA00694"/>
<comment type="subcellular location">
    <subcellularLocation>
        <location evidence="6">Cell inner membrane</location>
    </subcellularLocation>
    <subcellularLocation>
        <location evidence="1">Cell membrane</location>
        <topology evidence="1">Single-pass membrane protein</topology>
    </subcellularLocation>
</comment>
<sequence length="842" mass="89850">MAMMKPLAFLFVLVAAFPAWSQSPFDMSPERPAQPAAPAPPPRPAPLQPAPQTAPQAVKPVAPSAPAPFSAASPPKPVSPPPANAPAVAPPASAPPPLQQPNAIGGTTAPAATSPTAPANAPANVDVADGTRRYLVPAETLRINGEIGQRSWSIHLTAEQAAAPTKLHFSYQNSVFVAPEASRLSVNINDVEIYKDRISASDRPAEHVIDLPAGILKAGSNVIRFGADQRHRTDCTIESTFELWTAIDPEKTYLSFDDPKVSRLNRLDDLRAVGVDGHGNTRFRLIVPALDQIGATDVLMRLTQALSLMSGMPNQSFDFQKSPQGPLQAGELMVFVGTPEELRPLLPNLTAAASSAAVASFAEYPANAGASVLALSGPSWPALQGLIDSFAASVDTTGTQRRETLATANWRGLDTPFLFSNSVLDFSSLGIQSQEFSGRLFRTEFTIGVPADFYANAYGEARILLDAAYVPEVQAGSHIDVFVNGNIASTIPITSNGGAVLRHLPIKLTLQHFKPGVNTIVLEASLITAADRACAPGATGENKSRFALFGSSQFEMPDFARIAQVPNLAATAGTGFPYGLGSDPVSLFLGRIDEKTLSSTATLLGKIAVASHRVMPISVTISTARIAGRNAIFVGSISEFPANVLSQLKIDPSSRNSWSEELNRAPAPQKSLTLQDWQQRNGDNFISRQFSGLADWAKRNFDLSATMLRFAPPTDEMYSPPKTADMILAQDSDPTELGTWTALISTDDDSLYEGMNAFSTRQAWDRLAGRITVYNGPNTDTDVIPVSWFRFMPTAPFSIFNARLIAANWLSDNIMSYGLLLVAGAVLLGLATGGMLSRLGRK</sequence>
<dbReference type="GO" id="GO:0005886">
    <property type="term" value="C:plasma membrane"/>
    <property type="evidence" value="ECO:0007669"/>
    <property type="project" value="UniProtKB-SubCell"/>
</dbReference>
<comment type="function">
    <text evidence="6">Binds the cellulose synthase activator, bis-(3'-5') cyclic diguanylic acid (c-di-GMP).</text>
</comment>
<feature type="compositionally biased region" description="Low complexity" evidence="7">
    <location>
        <begin position="50"/>
        <end position="73"/>
    </location>
</feature>
<dbReference type="Gene3D" id="2.60.120.260">
    <property type="entry name" value="Galactose-binding domain-like"/>
    <property type="match status" value="2"/>
</dbReference>
<dbReference type="GO" id="GO:0030244">
    <property type="term" value="P:cellulose biosynthetic process"/>
    <property type="evidence" value="ECO:0007669"/>
    <property type="project" value="UniProtKB-KW"/>
</dbReference>
<evidence type="ECO:0000256" key="6">
    <source>
        <dbReference type="RuleBase" id="RU365021"/>
    </source>
</evidence>
<evidence type="ECO:0000256" key="3">
    <source>
        <dbReference type="ARBA" id="ARBA00022692"/>
    </source>
</evidence>
<evidence type="ECO:0000256" key="1">
    <source>
        <dbReference type="ARBA" id="ARBA00004162"/>
    </source>
</evidence>
<evidence type="ECO:0000256" key="2">
    <source>
        <dbReference type="ARBA" id="ARBA00022475"/>
    </source>
</evidence>
<dbReference type="Proteomes" id="UP000320653">
    <property type="component" value="Unassembled WGS sequence"/>
</dbReference>
<comment type="similarity">
    <text evidence="6">Belongs to the AcsB/BcsB family.</text>
</comment>
<comment type="subunit">
    <text evidence="6">Tightly associated with the cellulose synthase catalytic subunit.</text>
</comment>
<evidence type="ECO:0000313" key="8">
    <source>
        <dbReference type="EMBL" id="TWF53323.1"/>
    </source>
</evidence>
<gene>
    <name evidence="8" type="ORF">FHW37_104602</name>
</gene>
<feature type="compositionally biased region" description="Pro residues" evidence="7">
    <location>
        <begin position="35"/>
        <end position="49"/>
    </location>
</feature>
<dbReference type="Pfam" id="PF03170">
    <property type="entry name" value="BcsB"/>
    <property type="match status" value="1"/>
</dbReference>
<feature type="transmembrane region" description="Helical" evidence="6">
    <location>
        <begin position="814"/>
        <end position="836"/>
    </location>
</feature>
<dbReference type="PANTHER" id="PTHR39083:SF1">
    <property type="entry name" value="CYCLIC DI-GMP-BINDING PROTEIN"/>
    <property type="match status" value="1"/>
</dbReference>
<evidence type="ECO:0000313" key="9">
    <source>
        <dbReference type="Proteomes" id="UP000320653"/>
    </source>
</evidence>
<reference evidence="8 9" key="1">
    <citation type="submission" date="2019-06" db="EMBL/GenBank/DDBJ databases">
        <title>Sorghum-associated microbial communities from plants grown in Nebraska, USA.</title>
        <authorList>
            <person name="Schachtman D."/>
        </authorList>
    </citation>
    <scope>NUCLEOTIDE SEQUENCE [LARGE SCALE GENOMIC DNA]</scope>
    <source>
        <strain evidence="8 9">1225</strain>
    </source>
</reference>
<feature type="compositionally biased region" description="Low complexity" evidence="7">
    <location>
        <begin position="107"/>
        <end position="124"/>
    </location>
</feature>
<feature type="signal peptide" evidence="6">
    <location>
        <begin position="1"/>
        <end position="21"/>
    </location>
</feature>
<keyword evidence="4 6" id="KW-1133">Transmembrane helix</keyword>
<dbReference type="PANTHER" id="PTHR39083">
    <property type="entry name" value="CYCLIC DI-GMP-BINDING PROTEIN"/>
    <property type="match status" value="1"/>
</dbReference>
<keyword evidence="6" id="KW-0997">Cell inner membrane</keyword>
<protein>
    <recommendedName>
        <fullName evidence="6">Cyclic di-GMP-binding protein</fullName>
    </recommendedName>
    <alternativeName>
        <fullName evidence="6">Cellulose synthase regulatory subunit</fullName>
    </alternativeName>
</protein>
<dbReference type="EMBL" id="VIWP01000004">
    <property type="protein sequence ID" value="TWF53323.1"/>
    <property type="molecule type" value="Genomic_DNA"/>
</dbReference>
<comment type="pathway">
    <text evidence="6">Glycan metabolism; bacterial cellulose biosynthesis.</text>
</comment>
<evidence type="ECO:0000256" key="5">
    <source>
        <dbReference type="ARBA" id="ARBA00023136"/>
    </source>
</evidence>
<keyword evidence="2 6" id="KW-1003">Cell membrane</keyword>
<keyword evidence="6" id="KW-0732">Signal</keyword>
<comment type="caution">
    <text evidence="8">The sequence shown here is derived from an EMBL/GenBank/DDBJ whole genome shotgun (WGS) entry which is preliminary data.</text>
</comment>
<dbReference type="InterPro" id="IPR018513">
    <property type="entry name" value="Cell_synthase_bac"/>
</dbReference>
<keyword evidence="9" id="KW-1185">Reference proteome</keyword>
<evidence type="ECO:0000256" key="7">
    <source>
        <dbReference type="SAM" id="MobiDB-lite"/>
    </source>
</evidence>
<keyword evidence="6" id="KW-0135">Cellulose biosynthesis</keyword>
<keyword evidence="5 6" id="KW-0472">Membrane</keyword>
<proteinExistence type="inferred from homology"/>
<name>A0A561QSF8_9HYPH</name>
<keyword evidence="3 6" id="KW-0812">Transmembrane</keyword>
<feature type="region of interest" description="Disordered" evidence="7">
    <location>
        <begin position="26"/>
        <end position="125"/>
    </location>
</feature>
<accession>A0A561QSF8</accession>
<organism evidence="8 9">
    <name type="scientific">Neorhizobium alkalisoli</name>
    <dbReference type="NCBI Taxonomy" id="528178"/>
    <lineage>
        <taxon>Bacteria</taxon>
        <taxon>Pseudomonadati</taxon>
        <taxon>Pseudomonadota</taxon>
        <taxon>Alphaproteobacteria</taxon>
        <taxon>Hyphomicrobiales</taxon>
        <taxon>Rhizobiaceae</taxon>
        <taxon>Rhizobium/Agrobacterium group</taxon>
        <taxon>Neorhizobium</taxon>
    </lineage>
</organism>
<keyword evidence="6" id="KW-0973">c-di-GMP</keyword>
<feature type="compositionally biased region" description="Pro residues" evidence="7">
    <location>
        <begin position="74"/>
        <end position="99"/>
    </location>
</feature>